<dbReference type="Proteomes" id="UP001652660">
    <property type="component" value="Chromosome 2e"/>
</dbReference>
<feature type="region of interest" description="Disordered" evidence="3">
    <location>
        <begin position="797"/>
        <end position="842"/>
    </location>
</feature>
<comment type="function">
    <text evidence="2">Involved in regulation of actin and microtubule organization. Part of a WAVE complex that activates the Arp2/3 complex.</text>
</comment>
<feature type="region of interest" description="Disordered" evidence="3">
    <location>
        <begin position="883"/>
        <end position="902"/>
    </location>
</feature>
<keyword evidence="4" id="KW-1185">Reference proteome</keyword>
<feature type="compositionally biased region" description="Polar residues" evidence="3">
    <location>
        <begin position="797"/>
        <end position="806"/>
    </location>
</feature>
<dbReference type="RefSeq" id="XP_027111933.1">
    <property type="nucleotide sequence ID" value="XM_027256132.2"/>
</dbReference>
<dbReference type="InterPro" id="IPR028288">
    <property type="entry name" value="SCAR/WAVE_fam"/>
</dbReference>
<keyword evidence="2" id="KW-0963">Cytoplasm</keyword>
<dbReference type="Gene3D" id="1.20.5.340">
    <property type="match status" value="1"/>
</dbReference>
<dbReference type="GO" id="GO:0003779">
    <property type="term" value="F:actin binding"/>
    <property type="evidence" value="ECO:0007669"/>
    <property type="project" value="UniProtKB-UniRule"/>
</dbReference>
<feature type="region of interest" description="Disordered" evidence="3">
    <location>
        <begin position="1105"/>
        <end position="1176"/>
    </location>
</feature>
<evidence type="ECO:0000313" key="5">
    <source>
        <dbReference type="RefSeq" id="XP_027111933.1"/>
    </source>
</evidence>
<keyword evidence="2" id="KW-0009">Actin-binding</keyword>
<dbReference type="PANTHER" id="PTHR12902">
    <property type="entry name" value="WASP-1"/>
    <property type="match status" value="1"/>
</dbReference>
<reference evidence="4" key="1">
    <citation type="journal article" date="2025" name="Foods">
        <title>Unveiling the Microbial Signatures of Arabica Coffee Cherries: Insights into Ripeness Specific Diversity, Functional Traits, and Implications for Quality and Safety.</title>
        <authorList>
            <consortium name="RefSeq"/>
            <person name="Tenea G.N."/>
            <person name="Cifuentes V."/>
            <person name="Reyes P."/>
            <person name="Cevallos-Vallejos M."/>
        </authorList>
    </citation>
    <scope>NUCLEOTIDE SEQUENCE [LARGE SCALE GENOMIC DNA]</scope>
</reference>
<protein>
    <recommendedName>
        <fullName evidence="2">Protein SCAR</fullName>
    </recommendedName>
    <alternativeName>
        <fullName evidence="2">Protein WAVE</fullName>
    </alternativeName>
</protein>
<dbReference type="PANTHER" id="PTHR12902:SF33">
    <property type="entry name" value="PROTEIN SCAR3"/>
    <property type="match status" value="1"/>
</dbReference>
<name>A0A6P6W922_COFAR</name>
<dbReference type="GO" id="GO:2000601">
    <property type="term" value="P:positive regulation of Arp2/3 complex-mediated actin nucleation"/>
    <property type="evidence" value="ECO:0007669"/>
    <property type="project" value="TreeGrafter"/>
</dbReference>
<feature type="compositionally biased region" description="Low complexity" evidence="3">
    <location>
        <begin position="823"/>
        <end position="842"/>
    </location>
</feature>
<dbReference type="Gene3D" id="6.10.280.150">
    <property type="match status" value="1"/>
</dbReference>
<evidence type="ECO:0000256" key="3">
    <source>
        <dbReference type="SAM" id="MobiDB-lite"/>
    </source>
</evidence>
<feature type="compositionally biased region" description="Low complexity" evidence="3">
    <location>
        <begin position="1160"/>
        <end position="1170"/>
    </location>
</feature>
<gene>
    <name evidence="5" type="primary">LOC113731074</name>
</gene>
<reference evidence="5" key="2">
    <citation type="submission" date="2025-08" db="UniProtKB">
        <authorList>
            <consortium name="RefSeq"/>
        </authorList>
    </citation>
    <scope>IDENTIFICATION</scope>
    <source>
        <tissue evidence="5">Leaves</tissue>
    </source>
</reference>
<evidence type="ECO:0000256" key="1">
    <source>
        <dbReference type="ARBA" id="ARBA00006993"/>
    </source>
</evidence>
<proteinExistence type="inferred from homology"/>
<accession>A0A6P6W922</accession>
<evidence type="ECO:0000256" key="2">
    <source>
        <dbReference type="RuleBase" id="RU367034"/>
    </source>
</evidence>
<comment type="similarity">
    <text evidence="1 2">Belongs to the SCAR/WAVE family.</text>
</comment>
<dbReference type="GO" id="GO:0034237">
    <property type="term" value="F:protein kinase A regulatory subunit binding"/>
    <property type="evidence" value="ECO:0007669"/>
    <property type="project" value="TreeGrafter"/>
</dbReference>
<keyword evidence="2" id="KW-0206">Cytoskeleton</keyword>
<dbReference type="GeneID" id="113731074"/>
<sequence length="1413" mass="154716">MPLVRVEVRSEYGLGAPELYAEANKEDPKAVLEGVAVAGLVGILRQLGDLAEFAGEVFHGLQEQVMITSSRSHKLVGRVQRIEAALPRLEKLVLAQRSHVHFAYTSGANWHSRLRCEQSHFVCSDLPRFIMDSYEHCRGPPHLDLLDKFDPGGPGSCLKRYSDPSFFKRASSGSDGAYTDKVLKEKKGRKIKKKRSVLKTGELLRGASFSNTSSRTQFASQNTDGQTSPFQTVSNYGVAKSDQSVFLGSRYWSVDFDGSSRPSYSMHDEEPAYNGSPLSSAMMQCNDSNYGVSKSDHGDQSMSLGSRYWSGDIEGLSRSSYSMHDEEQAYNESSSFPTGMPHSDSNNFVLVDGKAAVVDDSQSSLSGEQTGPSSFSVTWDGKTEILEPAGTEYYHDETVRTLSMKFDLITEERGAVNLETPKEYDHDENLEALSTNFHGETGRGASHLNTAGEYGYDDTLEAHPTNFNTETEERTSHLRSANRYDQDDSLDTLIEKFDGETEERGVVHFKTAKEHDYAHTAETWSMHSDVETQDRESSHLRAAKEYDHDANLEAHSTDVGIEERRAIQFKAAKEYDFADTSETHPREFDPKTVDREISDVRGAKGYDHDETLETRSVDFDLEGEDRDDIHLISAGQIDNKEFSIPVSGNIQLDGSKIEAVGQMNAKLGNEDVPIQTFSDIQRDDIDSETDNYVDALNTIESEYETDTDGPNKQEVEQYSDSDNKAVDHGLDMFTTGHSGSQSSNAESVGTTSCLPSNGTLGIDVYPQLSETCSGGAVTSDGIISSVPLETCALVQSSPMASKSPDSGSLPDAGFSEISDTPGSSNITSVTSNISSDSKNQSSGVRVCDKISGIFSELPKLSPELSSVTSATFWTNGGLLGLQPSKPPDFSMPTPSSEVEKSKDDRIGASILKSDITEGRSGSVDESAVPECSTPCQDERRGGILMKKASWLFSSADLGVNLQKLSDPCNQSYIDTSQHNGNSETYGTVVPVSPHTASTRGSLEKSSNSSRMFELGNKLLTNGFHQKPSFEKDDNSTSSPSAVVSELKNGSQNVNVRLISGRSKDMLSSISPLVSPPSSPPLGHMKISFQPINGFEDHKLQLKFPDGNVSNGSGRDMFPSFQLVPEPSIPLHDAGSDSEDDTFCRSSPYGSDCPSRRSDSNSEQWESSESPSSKEPELYDALRRISFTDPVPIYGNTGSAVQGEVNNNFRPQIPLARSSVEHSQSGHLFDLPILDTLHPSFMEGNDCDVNSLTELQCYKEPDPSPPPLPPPQWRAMKPQAEIADNRQVVLSENLGFAVDHMFGSTISQHPKPAPLKQEQIIEAAHTMKSKQPDLQKTTRQKEVNQAVLRKEIEENDFLHQIRTKSFNLRRTVTAKPTATAVPPTGIQVTALLQKANEIRQAVGSDGEDDNWSDT</sequence>
<organism evidence="4 5">
    <name type="scientific">Coffea arabica</name>
    <name type="common">Arabian coffee</name>
    <dbReference type="NCBI Taxonomy" id="13443"/>
    <lineage>
        <taxon>Eukaryota</taxon>
        <taxon>Viridiplantae</taxon>
        <taxon>Streptophyta</taxon>
        <taxon>Embryophyta</taxon>
        <taxon>Tracheophyta</taxon>
        <taxon>Spermatophyta</taxon>
        <taxon>Magnoliopsida</taxon>
        <taxon>eudicotyledons</taxon>
        <taxon>Gunneridae</taxon>
        <taxon>Pentapetalae</taxon>
        <taxon>asterids</taxon>
        <taxon>lamiids</taxon>
        <taxon>Gentianales</taxon>
        <taxon>Rubiaceae</taxon>
        <taxon>Ixoroideae</taxon>
        <taxon>Gardenieae complex</taxon>
        <taxon>Bertiereae - Coffeeae clade</taxon>
        <taxon>Coffeeae</taxon>
        <taxon>Coffea</taxon>
    </lineage>
</organism>
<dbReference type="GO" id="GO:0030036">
    <property type="term" value="P:actin cytoskeleton organization"/>
    <property type="evidence" value="ECO:0007669"/>
    <property type="project" value="UniProtKB-UniRule"/>
</dbReference>
<comment type="subcellular location">
    <subcellularLocation>
        <location evidence="2">Cytoplasm</location>
        <location evidence="2">Cytoskeleton</location>
    </subcellularLocation>
</comment>
<dbReference type="GO" id="GO:0071933">
    <property type="term" value="F:Arp2/3 complex binding"/>
    <property type="evidence" value="ECO:0007669"/>
    <property type="project" value="TreeGrafter"/>
</dbReference>
<dbReference type="OrthoDB" id="753427at2759"/>
<evidence type="ECO:0000313" key="4">
    <source>
        <dbReference type="Proteomes" id="UP001652660"/>
    </source>
</evidence>
<dbReference type="GO" id="GO:0005856">
    <property type="term" value="C:cytoskeleton"/>
    <property type="evidence" value="ECO:0007669"/>
    <property type="project" value="UniProtKB-SubCell"/>
</dbReference>